<evidence type="ECO:0000313" key="1">
    <source>
        <dbReference type="EMBL" id="AKA69833.1"/>
    </source>
</evidence>
<sequence>MSYDIDFAKEIRGRDNESYMGVIVGIVAKENPLIISIYNGEGLFTGDNLYICKSVTEYHIPFSLSCPDGQVTGTITHEGVKTGERVACIATEDNQKLFVIDKLV</sequence>
<evidence type="ECO:0000313" key="2">
    <source>
        <dbReference type="Proteomes" id="UP000033115"/>
    </source>
</evidence>
<proteinExistence type="predicted"/>
<dbReference type="KEGG" id="csq:CSCA_2708"/>
<organism evidence="1 2">
    <name type="scientific">Clostridium scatologenes</name>
    <dbReference type="NCBI Taxonomy" id="1548"/>
    <lineage>
        <taxon>Bacteria</taxon>
        <taxon>Bacillati</taxon>
        <taxon>Bacillota</taxon>
        <taxon>Clostridia</taxon>
        <taxon>Eubacteriales</taxon>
        <taxon>Clostridiaceae</taxon>
        <taxon>Clostridium</taxon>
    </lineage>
</organism>
<dbReference type="AlphaFoldDB" id="A0A0E3K1C1"/>
<dbReference type="HOGENOM" id="CLU_2245280_0_0_9"/>
<gene>
    <name evidence="1" type="ORF">CSCA_2708</name>
</gene>
<protein>
    <recommendedName>
        <fullName evidence="3">DUF2577 domain-containing protein</fullName>
    </recommendedName>
</protein>
<name>A0A0E3K1C1_CLOSL</name>
<reference evidence="1 2" key="1">
    <citation type="journal article" date="2015" name="J. Biotechnol.">
        <title>Complete genome sequence of a malodorant-producing acetogen, Clostridium scatologenes ATCC 25775(T).</title>
        <authorList>
            <person name="Zhu Z."/>
            <person name="Guo T."/>
            <person name="Zheng H."/>
            <person name="Song T."/>
            <person name="Ouyang P."/>
            <person name="Xie J."/>
        </authorList>
    </citation>
    <scope>NUCLEOTIDE SEQUENCE [LARGE SCALE GENOMIC DNA]</scope>
    <source>
        <strain evidence="1 2">ATCC 25775</strain>
    </source>
</reference>
<dbReference type="RefSeq" id="WP_029161572.1">
    <property type="nucleotide sequence ID" value="NZ_CP009933.1"/>
</dbReference>
<dbReference type="Pfam" id="PF10844">
    <property type="entry name" value="DUF2577"/>
    <property type="match status" value="1"/>
</dbReference>
<dbReference type="STRING" id="1548.CSCA_2708"/>
<dbReference type="EMBL" id="CP009933">
    <property type="protein sequence ID" value="AKA69833.1"/>
    <property type="molecule type" value="Genomic_DNA"/>
</dbReference>
<dbReference type="Proteomes" id="UP000033115">
    <property type="component" value="Chromosome"/>
</dbReference>
<evidence type="ECO:0008006" key="3">
    <source>
        <dbReference type="Google" id="ProtNLM"/>
    </source>
</evidence>
<accession>A0A0E3K1C1</accession>
<keyword evidence="2" id="KW-1185">Reference proteome</keyword>
<dbReference type="InterPro" id="IPR022555">
    <property type="entry name" value="DUF2577"/>
</dbReference>